<dbReference type="GO" id="GO:0000166">
    <property type="term" value="F:nucleotide binding"/>
    <property type="evidence" value="ECO:0007669"/>
    <property type="project" value="InterPro"/>
</dbReference>
<dbReference type="Pfam" id="PF00570">
    <property type="entry name" value="HRDC"/>
    <property type="match status" value="1"/>
</dbReference>
<dbReference type="InterPro" id="IPR012588">
    <property type="entry name" value="Exosome-assoc_fac_Rrp6_N"/>
</dbReference>
<evidence type="ECO:0000256" key="9">
    <source>
        <dbReference type="SAM" id="MobiDB-lite"/>
    </source>
</evidence>
<evidence type="ECO:0000313" key="11">
    <source>
        <dbReference type="EMBL" id="KAF5360491.1"/>
    </source>
</evidence>
<dbReference type="Pfam" id="PF08066">
    <property type="entry name" value="PMC2NT"/>
    <property type="match status" value="1"/>
</dbReference>
<gene>
    <name evidence="11" type="ORF">D9756_004521</name>
</gene>
<keyword evidence="7" id="KW-0539">Nucleus</keyword>
<dbReference type="InterPro" id="IPR002121">
    <property type="entry name" value="HRDC_dom"/>
</dbReference>
<dbReference type="SUPFAM" id="SSF53098">
    <property type="entry name" value="Ribonuclease H-like"/>
    <property type="match status" value="1"/>
</dbReference>
<dbReference type="EMBL" id="JAACJO010000003">
    <property type="protein sequence ID" value="KAF5360491.1"/>
    <property type="molecule type" value="Genomic_DNA"/>
</dbReference>
<dbReference type="InterPro" id="IPR044876">
    <property type="entry name" value="HRDC_dom_sf"/>
</dbReference>
<evidence type="ECO:0000256" key="4">
    <source>
        <dbReference type="ARBA" id="ARBA00022801"/>
    </source>
</evidence>
<protein>
    <recommendedName>
        <fullName evidence="10">HRDC domain-containing protein</fullName>
    </recommendedName>
</protein>
<keyword evidence="2" id="KW-0698">rRNA processing</keyword>
<evidence type="ECO:0000256" key="7">
    <source>
        <dbReference type="ARBA" id="ARBA00023242"/>
    </source>
</evidence>
<dbReference type="GO" id="GO:0071039">
    <property type="term" value="P:nuclear polyadenylation-dependent CUT catabolic process"/>
    <property type="evidence" value="ECO:0007669"/>
    <property type="project" value="TreeGrafter"/>
</dbReference>
<proteinExistence type="inferred from homology"/>
<keyword evidence="3" id="KW-0540">Nuclease</keyword>
<evidence type="ECO:0000256" key="3">
    <source>
        <dbReference type="ARBA" id="ARBA00022722"/>
    </source>
</evidence>
<dbReference type="InterPro" id="IPR036397">
    <property type="entry name" value="RNaseH_sf"/>
</dbReference>
<dbReference type="SMART" id="SM00474">
    <property type="entry name" value="35EXOc"/>
    <property type="match status" value="1"/>
</dbReference>
<evidence type="ECO:0000256" key="6">
    <source>
        <dbReference type="ARBA" id="ARBA00022839"/>
    </source>
</evidence>
<keyword evidence="4" id="KW-0378">Hydrolase</keyword>
<dbReference type="SUPFAM" id="SSF47819">
    <property type="entry name" value="HRDC-like"/>
    <property type="match status" value="1"/>
</dbReference>
<feature type="domain" description="HRDC" evidence="10">
    <location>
        <begin position="529"/>
        <end position="610"/>
    </location>
</feature>
<dbReference type="GO" id="GO:0071037">
    <property type="term" value="P:nuclear polyadenylation-dependent snRNA catabolic process"/>
    <property type="evidence" value="ECO:0007669"/>
    <property type="project" value="TreeGrafter"/>
</dbReference>
<dbReference type="Gene3D" id="3.30.420.10">
    <property type="entry name" value="Ribonuclease H-like superfamily/Ribonuclease H"/>
    <property type="match status" value="1"/>
</dbReference>
<dbReference type="GO" id="GO:0071051">
    <property type="term" value="P:poly(A)-dependent snoRNA 3'-end processing"/>
    <property type="evidence" value="ECO:0007669"/>
    <property type="project" value="TreeGrafter"/>
</dbReference>
<keyword evidence="5" id="KW-0271">Exosome</keyword>
<keyword evidence="6" id="KW-0269">Exonuclease</keyword>
<evidence type="ECO:0000259" key="10">
    <source>
        <dbReference type="PROSITE" id="PS50967"/>
    </source>
</evidence>
<dbReference type="GO" id="GO:0000176">
    <property type="term" value="C:nuclear exosome (RNase complex)"/>
    <property type="evidence" value="ECO:0007669"/>
    <property type="project" value="InterPro"/>
</dbReference>
<dbReference type="GO" id="GO:0000467">
    <property type="term" value="P:exonucleolytic trimming to generate mature 3'-end of 5.8S rRNA from tricistronic rRNA transcript (SSU-rRNA, 5.8S rRNA, LSU-rRNA)"/>
    <property type="evidence" value="ECO:0007669"/>
    <property type="project" value="InterPro"/>
</dbReference>
<accession>A0A8H5G8Z1</accession>
<evidence type="ECO:0000256" key="2">
    <source>
        <dbReference type="ARBA" id="ARBA00022552"/>
    </source>
</evidence>
<dbReference type="PANTHER" id="PTHR12124:SF47">
    <property type="entry name" value="EXOSOME COMPONENT 10"/>
    <property type="match status" value="1"/>
</dbReference>
<dbReference type="Pfam" id="PF01612">
    <property type="entry name" value="DNA_pol_A_exo1"/>
    <property type="match status" value="1"/>
</dbReference>
<dbReference type="GO" id="GO:0071036">
    <property type="term" value="P:nuclear polyadenylation-dependent snoRNA catabolic process"/>
    <property type="evidence" value="ECO:0007669"/>
    <property type="project" value="TreeGrafter"/>
</dbReference>
<dbReference type="GO" id="GO:0071035">
    <property type="term" value="P:nuclear polyadenylation-dependent rRNA catabolic process"/>
    <property type="evidence" value="ECO:0007669"/>
    <property type="project" value="TreeGrafter"/>
</dbReference>
<comment type="similarity">
    <text evidence="8">Belongs to the exosome component 10/RRP6 family.</text>
</comment>
<feature type="compositionally biased region" description="Low complexity" evidence="9">
    <location>
        <begin position="427"/>
        <end position="447"/>
    </location>
</feature>
<dbReference type="GO" id="GO:0003727">
    <property type="term" value="F:single-stranded RNA binding"/>
    <property type="evidence" value="ECO:0007669"/>
    <property type="project" value="TreeGrafter"/>
</dbReference>
<dbReference type="InterPro" id="IPR012337">
    <property type="entry name" value="RNaseH-like_sf"/>
</dbReference>
<dbReference type="AlphaFoldDB" id="A0A8H5G8Z1"/>
<name>A0A8H5G8Z1_9AGAR</name>
<dbReference type="PANTHER" id="PTHR12124">
    <property type="entry name" value="POLYMYOSITIS/SCLERODERMA AUTOANTIGEN-RELATED"/>
    <property type="match status" value="1"/>
</dbReference>
<dbReference type="GO" id="GO:0071044">
    <property type="term" value="P:histone mRNA catabolic process"/>
    <property type="evidence" value="ECO:0007669"/>
    <property type="project" value="TreeGrafter"/>
</dbReference>
<dbReference type="OrthoDB" id="2250022at2759"/>
<reference evidence="11 12" key="1">
    <citation type="journal article" date="2020" name="ISME J.">
        <title>Uncovering the hidden diversity of litter-decomposition mechanisms in mushroom-forming fungi.</title>
        <authorList>
            <person name="Floudas D."/>
            <person name="Bentzer J."/>
            <person name="Ahren D."/>
            <person name="Johansson T."/>
            <person name="Persson P."/>
            <person name="Tunlid A."/>
        </authorList>
    </citation>
    <scope>NUCLEOTIDE SEQUENCE [LARGE SCALE GENOMIC DNA]</scope>
    <source>
        <strain evidence="11 12">CBS 146.42</strain>
    </source>
</reference>
<dbReference type="Gene3D" id="1.10.150.80">
    <property type="entry name" value="HRDC domain"/>
    <property type="match status" value="1"/>
</dbReference>
<evidence type="ECO:0000256" key="1">
    <source>
        <dbReference type="ARBA" id="ARBA00004123"/>
    </source>
</evidence>
<feature type="region of interest" description="Disordered" evidence="9">
    <location>
        <begin position="800"/>
        <end position="901"/>
    </location>
</feature>
<dbReference type="Proteomes" id="UP000559027">
    <property type="component" value="Unassembled WGS sequence"/>
</dbReference>
<dbReference type="GO" id="GO:0000175">
    <property type="term" value="F:3'-5'-RNA exonuclease activity"/>
    <property type="evidence" value="ECO:0007669"/>
    <property type="project" value="InterPro"/>
</dbReference>
<dbReference type="InterPro" id="IPR010997">
    <property type="entry name" value="HRDC-like_sf"/>
</dbReference>
<feature type="region of interest" description="Disordered" evidence="9">
    <location>
        <begin position="425"/>
        <end position="456"/>
    </location>
</feature>
<evidence type="ECO:0000313" key="12">
    <source>
        <dbReference type="Proteomes" id="UP000559027"/>
    </source>
</evidence>
<keyword evidence="12" id="KW-1185">Reference proteome</keyword>
<organism evidence="11 12">
    <name type="scientific">Leucocoprinus leucothites</name>
    <dbReference type="NCBI Taxonomy" id="201217"/>
    <lineage>
        <taxon>Eukaryota</taxon>
        <taxon>Fungi</taxon>
        <taxon>Dikarya</taxon>
        <taxon>Basidiomycota</taxon>
        <taxon>Agaricomycotina</taxon>
        <taxon>Agaricomycetes</taxon>
        <taxon>Agaricomycetidae</taxon>
        <taxon>Agaricales</taxon>
        <taxon>Agaricineae</taxon>
        <taxon>Agaricaceae</taxon>
        <taxon>Leucocoprinus</taxon>
    </lineage>
</organism>
<feature type="compositionally biased region" description="Basic residues" evidence="9">
    <location>
        <begin position="864"/>
        <end position="873"/>
    </location>
</feature>
<dbReference type="CDD" id="cd06147">
    <property type="entry name" value="Rrp6p_like_exo"/>
    <property type="match status" value="1"/>
</dbReference>
<comment type="caution">
    <text evidence="11">The sequence shown here is derived from an EMBL/GenBank/DDBJ whole genome shotgun (WGS) entry which is preliminary data.</text>
</comment>
<dbReference type="GO" id="GO:0005730">
    <property type="term" value="C:nucleolus"/>
    <property type="evidence" value="ECO:0007669"/>
    <property type="project" value="TreeGrafter"/>
</dbReference>
<dbReference type="SMART" id="SM00341">
    <property type="entry name" value="HRDC"/>
    <property type="match status" value="1"/>
</dbReference>
<dbReference type="InterPro" id="IPR045092">
    <property type="entry name" value="Rrp6-like"/>
</dbReference>
<dbReference type="GO" id="GO:0071040">
    <property type="term" value="P:nuclear polyadenylation-dependent antisense transcript catabolic process"/>
    <property type="evidence" value="ECO:0007669"/>
    <property type="project" value="TreeGrafter"/>
</dbReference>
<evidence type="ECO:0000256" key="8">
    <source>
        <dbReference type="ARBA" id="ARBA00043957"/>
    </source>
</evidence>
<dbReference type="GO" id="GO:0071038">
    <property type="term" value="P:TRAMP-dependent tRNA surveillance pathway"/>
    <property type="evidence" value="ECO:0007669"/>
    <property type="project" value="TreeGrafter"/>
</dbReference>
<sequence>MSKQGSSSSSLSSAAFDEYNTKLQSSALKATRNAATLPADINFYRSLDTGVARDIDNISSRVLNMTNRLLELSSSIDQNTASKGKGKGKARLEDKDDVVDDFHSLVVDVMDQLFERTDSCLDQAMGRSKAPAIAINLPTKDTVPQKRKLMPPNGAVNPVIHHASHLEKPQLSFKRKPDNTDTPWYPSLSHKYNAKVPLGHVYTDADEDVDIGSNSTHVANHPYRYEINHVSYPSHLYAPASPMPPLSLSETPFTWISTPDALQSMLEKLRVAKEIAVDLEHHSYRSYAGFLCLMQISTRDEDFIVDVISLRDDMEVLNEVLTDPRIVKVFHGAESDIMWLQQNFNLYVVNLFDTFHASKLLDFPRHGLANLLEMYCDYIPDKRYQLADWRIRPLPEEMLQYARSDTHFLLFIYDNLRNALIDRAASRSRSSSPPTNTSSNVNPNAPAICTPPSTANASTSPAHTLINHVLAKSAETCLRVYTKEPYDHASGSGSNGWDGLAKKWNKPFFTSSGTLPSSSSDSTTPHQVLVMQKAVYKAVHWWREKVAREEDESTRYVLPNQYLFRIAEAPPGDLAALLRMFGAQVPAVVKRRAKELLDDIREAVKSSLRDIRVEEVEEKKVVDKVVEKQVEATEPRAEDHARPVEQISKETNEQLWGTDKANQLIKASSSLFRKLPTKTLPPTSQAFTSASSTLFGSLKNTSSASVKALQTQAGLSSTRFQELVAKINATLVIAPTAPKVITSSAATGPSTSEPKTTTTTETLEEAMGMQIEIPFVPASQRQTTTAVVVGEKEKDTIVVVGQSKSKKRKRTKSTVATKDKIKENEGTPSSTGGEAEGEGETFDFASVPNILDDNPEVQPGERKPVKKKQKKGKGGQFFGDFPAPPKAHSEFKGGNQSHTFK</sequence>
<dbReference type="InterPro" id="IPR049559">
    <property type="entry name" value="Rrp6p-like_exo"/>
</dbReference>
<comment type="subcellular location">
    <subcellularLocation>
        <location evidence="1">Nucleus</location>
    </subcellularLocation>
</comment>
<evidence type="ECO:0000256" key="5">
    <source>
        <dbReference type="ARBA" id="ARBA00022835"/>
    </source>
</evidence>
<dbReference type="InterPro" id="IPR002562">
    <property type="entry name" value="3'-5'_exonuclease_dom"/>
</dbReference>
<dbReference type="PROSITE" id="PS50967">
    <property type="entry name" value="HRDC"/>
    <property type="match status" value="1"/>
</dbReference>